<comment type="cofactor">
    <cofactor evidence="1">
        <name>FMN</name>
        <dbReference type="ChEBI" id="CHEBI:58210"/>
    </cofactor>
</comment>
<keyword evidence="3" id="KW-0288">FMN</keyword>
<evidence type="ECO:0000313" key="7">
    <source>
        <dbReference type="Proteomes" id="UP000183209"/>
    </source>
</evidence>
<dbReference type="Gene3D" id="2.30.110.10">
    <property type="entry name" value="Electron Transport, Fmn-binding Protein, Chain A"/>
    <property type="match status" value="1"/>
</dbReference>
<protein>
    <submittedName>
        <fullName evidence="6">NADH-FMN oxidoreductase RutF, flavin reductase (DIM6/NTAB) family</fullName>
    </submittedName>
</protein>
<dbReference type="PANTHER" id="PTHR33798">
    <property type="entry name" value="FLAVOPROTEIN OXYGENASE"/>
    <property type="match status" value="1"/>
</dbReference>
<dbReference type="SMART" id="SM00903">
    <property type="entry name" value="Flavin_Reduct"/>
    <property type="match status" value="1"/>
</dbReference>
<reference evidence="6 7" key="1">
    <citation type="submission" date="2016-10" db="EMBL/GenBank/DDBJ databases">
        <authorList>
            <person name="de Groot N.N."/>
        </authorList>
    </citation>
    <scope>NUCLEOTIDE SEQUENCE [LARGE SCALE GENOMIC DNA]</scope>
    <source>
        <strain evidence="6 7">CGMCC 1.6114</strain>
    </source>
</reference>
<sequence length="291" mass="32382">MLSINPKEIPTAQLHGYMLGAVAPRPIAFASTIDEEGRPNLSPFSFFNVFSSNPPVMIVSPNRRVRNNTTKHTYENAKATKEMVINVVNYDIVQQMSLASTEYPEGVNEFEKAGLTMLKSEEVIPFRVAESPVQFECKVREIIELGNEGGSGNLILCEVVKVHVNEDILTSDGKIDQYKIDLVSRLGGNWYGRSREGLFEVPKPLSTMGIGVDQLPDHIRLSKVLTGNDLGKLGNIEALPTANEIEDFINSEIKLNGTLEEITEDELHRLSQKFLNNNDVLSAWKVLLAKK</sequence>
<organism evidence="6 7">
    <name type="scientific">Zhouia amylolytica</name>
    <dbReference type="NCBI Taxonomy" id="376730"/>
    <lineage>
        <taxon>Bacteria</taxon>
        <taxon>Pseudomonadati</taxon>
        <taxon>Bacteroidota</taxon>
        <taxon>Flavobacteriia</taxon>
        <taxon>Flavobacteriales</taxon>
        <taxon>Flavobacteriaceae</taxon>
        <taxon>Zhouia</taxon>
    </lineage>
</organism>
<dbReference type="RefSeq" id="WP_074978159.1">
    <property type="nucleotide sequence ID" value="NZ_FPAG01000004.1"/>
</dbReference>
<dbReference type="PANTHER" id="PTHR33798:SF5">
    <property type="entry name" value="FLAVIN REDUCTASE LIKE DOMAIN-CONTAINING PROTEIN"/>
    <property type="match status" value="1"/>
</dbReference>
<dbReference type="Pfam" id="PF01613">
    <property type="entry name" value="Flavin_Reduct"/>
    <property type="match status" value="1"/>
</dbReference>
<evidence type="ECO:0000256" key="4">
    <source>
        <dbReference type="ARBA" id="ARBA00038054"/>
    </source>
</evidence>
<dbReference type="InterPro" id="IPR012349">
    <property type="entry name" value="Split_barrel_FMN-bd"/>
</dbReference>
<name>A0A1I6SK54_9FLAO</name>
<evidence type="ECO:0000259" key="5">
    <source>
        <dbReference type="SMART" id="SM00903"/>
    </source>
</evidence>
<proteinExistence type="inferred from homology"/>
<dbReference type="GO" id="GO:0016646">
    <property type="term" value="F:oxidoreductase activity, acting on the CH-NH group of donors, NAD or NADP as acceptor"/>
    <property type="evidence" value="ECO:0007669"/>
    <property type="project" value="UniProtKB-ARBA"/>
</dbReference>
<dbReference type="OrthoDB" id="9794638at2"/>
<comment type="similarity">
    <text evidence="4">Belongs to the flavoredoxin family.</text>
</comment>
<evidence type="ECO:0000313" key="6">
    <source>
        <dbReference type="EMBL" id="SFS77323.1"/>
    </source>
</evidence>
<dbReference type="AlphaFoldDB" id="A0A1I6SK54"/>
<feature type="domain" description="Flavin reductase like" evidence="5">
    <location>
        <begin position="20"/>
        <end position="178"/>
    </location>
</feature>
<keyword evidence="2" id="KW-0285">Flavoprotein</keyword>
<dbReference type="InterPro" id="IPR002563">
    <property type="entry name" value="Flavin_Rdtase-like_dom"/>
</dbReference>
<dbReference type="EMBL" id="FPAG01000004">
    <property type="protein sequence ID" value="SFS77323.1"/>
    <property type="molecule type" value="Genomic_DNA"/>
</dbReference>
<dbReference type="SUPFAM" id="SSF50475">
    <property type="entry name" value="FMN-binding split barrel"/>
    <property type="match status" value="1"/>
</dbReference>
<evidence type="ECO:0000256" key="3">
    <source>
        <dbReference type="ARBA" id="ARBA00022643"/>
    </source>
</evidence>
<accession>A0A1I6SK54</accession>
<evidence type="ECO:0000256" key="2">
    <source>
        <dbReference type="ARBA" id="ARBA00022630"/>
    </source>
</evidence>
<dbReference type="GO" id="GO:0010181">
    <property type="term" value="F:FMN binding"/>
    <property type="evidence" value="ECO:0007669"/>
    <property type="project" value="InterPro"/>
</dbReference>
<gene>
    <name evidence="6" type="ORF">SAMN04487906_1665</name>
</gene>
<dbReference type="Proteomes" id="UP000183209">
    <property type="component" value="Unassembled WGS sequence"/>
</dbReference>
<evidence type="ECO:0000256" key="1">
    <source>
        <dbReference type="ARBA" id="ARBA00001917"/>
    </source>
</evidence>